<dbReference type="OrthoDB" id="443402at2759"/>
<dbReference type="Proteomes" id="UP000800039">
    <property type="component" value="Unassembled WGS sequence"/>
</dbReference>
<evidence type="ECO:0000256" key="3">
    <source>
        <dbReference type="SAM" id="SignalP"/>
    </source>
</evidence>
<name>A0A9P4LDR3_9PLEO</name>
<dbReference type="PANTHER" id="PTHR10039:SF5">
    <property type="entry name" value="NACHT DOMAIN-CONTAINING PROTEIN"/>
    <property type="match status" value="1"/>
</dbReference>
<evidence type="ECO:0000313" key="7">
    <source>
        <dbReference type="Proteomes" id="UP000800039"/>
    </source>
</evidence>
<dbReference type="GeneID" id="63844030"/>
<gene>
    <name evidence="6" type="ORF">K460DRAFT_14642</name>
</gene>
<proteinExistence type="predicted"/>
<comment type="caution">
    <text evidence="6">The sequence shown here is derived from an EMBL/GenBank/DDBJ whole genome shotgun (WGS) entry which is preliminary data.</text>
</comment>
<dbReference type="EMBL" id="ML976614">
    <property type="protein sequence ID" value="KAF1850369.1"/>
    <property type="molecule type" value="Genomic_DNA"/>
</dbReference>
<feature type="domain" description="DUF7791" evidence="5">
    <location>
        <begin position="531"/>
        <end position="680"/>
    </location>
</feature>
<sequence length="1075" mass="122110">MEALAAIGLVGCIVQFVEAGTKVIKTAKEIQESKSGLPGEIESLRVLARDMHNLSTRIAPATTKPHPKNDEPLLRLAQDCRHLSEQILALTDKMAPIRTNSRPIQAINVMIKSRKYSSERKVLEQKLADYRSMLQVEHARVSSLKIEAQLLTLADSAHIGNAELATLNSRTQELQKGVTVTYLGGEAQKQLQTLLGMTDRARDRVAERQILKSLAFDDMHTRFDVVNQAHVETFRWLLDDDTINKSPGVPEARDRFIGWLSSGKGIFHIAGKLGSGKSTLMKFICGHPRTKAELRVWAGQCKLVVVNFFFWRPGSRLQKSFEGLLRSLLHGVLVSSPKLIPLVFPGAWDRIRRSEIPTGDVEISDEAVSRGFNIFLEQRNICKSHRFCFFIDALDEFESTTQQDYVDMITEFRRWTSCLSGDIKLCVSSREHNVFQDRLLAESRIRLQDLTKNDMLQYTRSRLDGIPENEYRERLTTNLVSRSNGIFLWVALVVKALREALDDGRDLASLEEELATLPEDLEKLFKHLLKSIPERQLKKAYQIFAMVLELESNAAKLSLFAPLHLDAYEKDPQFALKEPFPLCSPSLDDIDVLKSWQNGRVINARRLMQGCCKGLVEMHRTHAHDPSDPKQPRFIRFLHRTIIEFFKRPLIREAMDATLVGFDVVEAISQVHLADFQSTHRLLIHKALWREILMDIINMRFRGGRDVSPYSYLTRLESTVREKLRSPEKRAYLAQKISVHMFSMTSPTRGMGMSLLDDSIVLVSASIGAVRYVHWKVQQEPVLIKDSLHSAILLHLLCHQLFYGLPSRDFETIQQCFELILEDGPPVQVRYQFLQSIMAYARTTPNDAVSPVPSDVMGRFIGSFLEKSTSYIKLHSMYLRVERSSSLNCVSPILGYILRIGVLGESCVEEIMKDQWKAPTIQMLAERIEESVGLEELVKFWNFENTADILQLIKKGREDERKVSVGAKDWTEEQQHPGSERDIKLLEDVPTTTGISDDNISRTEAAEILDEAHDQCETTALPAVRPISARTGGPPRTKELYETDSTPSRFQNVLHNYLLHGLIGKSVSEQSSSYT</sequence>
<evidence type="ECO:0000256" key="2">
    <source>
        <dbReference type="SAM" id="MobiDB-lite"/>
    </source>
</evidence>
<feature type="signal peptide" evidence="3">
    <location>
        <begin position="1"/>
        <end position="19"/>
    </location>
</feature>
<keyword evidence="1" id="KW-0677">Repeat</keyword>
<dbReference type="PANTHER" id="PTHR10039">
    <property type="entry name" value="AMELOGENIN"/>
    <property type="match status" value="1"/>
</dbReference>
<evidence type="ECO:0000313" key="6">
    <source>
        <dbReference type="EMBL" id="KAF1850369.1"/>
    </source>
</evidence>
<dbReference type="SUPFAM" id="SSF52540">
    <property type="entry name" value="P-loop containing nucleoside triphosphate hydrolases"/>
    <property type="match status" value="1"/>
</dbReference>
<dbReference type="InterPro" id="IPR027417">
    <property type="entry name" value="P-loop_NTPase"/>
</dbReference>
<protein>
    <recommendedName>
        <fullName evidence="8">NACHT domain-containing protein</fullName>
    </recommendedName>
</protein>
<dbReference type="InterPro" id="IPR056693">
    <property type="entry name" value="DUF7791"/>
</dbReference>
<feature type="domain" description="Nephrocystin 3-like N-terminal" evidence="4">
    <location>
        <begin position="254"/>
        <end position="430"/>
    </location>
</feature>
<dbReference type="InterPro" id="IPR056884">
    <property type="entry name" value="NPHP3-like_N"/>
</dbReference>
<accession>A0A9P4LDR3</accession>
<reference evidence="6" key="1">
    <citation type="submission" date="2020-01" db="EMBL/GenBank/DDBJ databases">
        <authorList>
            <consortium name="DOE Joint Genome Institute"/>
            <person name="Haridas S."/>
            <person name="Albert R."/>
            <person name="Binder M."/>
            <person name="Bloem J."/>
            <person name="Labutti K."/>
            <person name="Salamov A."/>
            <person name="Andreopoulos B."/>
            <person name="Baker S.E."/>
            <person name="Barry K."/>
            <person name="Bills G."/>
            <person name="Bluhm B.H."/>
            <person name="Cannon C."/>
            <person name="Castanera R."/>
            <person name="Culley D.E."/>
            <person name="Daum C."/>
            <person name="Ezra D."/>
            <person name="Gonzalez J.B."/>
            <person name="Henrissat B."/>
            <person name="Kuo A."/>
            <person name="Liang C."/>
            <person name="Lipzen A."/>
            <person name="Lutzoni F."/>
            <person name="Magnuson J."/>
            <person name="Mondo S."/>
            <person name="Nolan M."/>
            <person name="Ohm R."/>
            <person name="Pangilinan J."/>
            <person name="Park H.-J."/>
            <person name="Ramirez L."/>
            <person name="Alfaro M."/>
            <person name="Sun H."/>
            <person name="Tritt A."/>
            <person name="Yoshinaga Y."/>
            <person name="Zwiers L.-H."/>
            <person name="Turgeon B.G."/>
            <person name="Goodwin S.B."/>
            <person name="Spatafora J.W."/>
            <person name="Crous P.W."/>
            <person name="Grigoriev I.V."/>
        </authorList>
    </citation>
    <scope>NUCLEOTIDE SEQUENCE</scope>
    <source>
        <strain evidence="6">CBS 394.84</strain>
    </source>
</reference>
<dbReference type="RefSeq" id="XP_040792932.1">
    <property type="nucleotide sequence ID" value="XM_040926778.1"/>
</dbReference>
<feature type="chain" id="PRO_5040215097" description="NACHT domain-containing protein" evidence="3">
    <location>
        <begin position="20"/>
        <end position="1075"/>
    </location>
</feature>
<keyword evidence="7" id="KW-1185">Reference proteome</keyword>
<evidence type="ECO:0000256" key="1">
    <source>
        <dbReference type="ARBA" id="ARBA00022737"/>
    </source>
</evidence>
<organism evidence="6 7">
    <name type="scientific">Cucurbitaria berberidis CBS 394.84</name>
    <dbReference type="NCBI Taxonomy" id="1168544"/>
    <lineage>
        <taxon>Eukaryota</taxon>
        <taxon>Fungi</taxon>
        <taxon>Dikarya</taxon>
        <taxon>Ascomycota</taxon>
        <taxon>Pezizomycotina</taxon>
        <taxon>Dothideomycetes</taxon>
        <taxon>Pleosporomycetidae</taxon>
        <taxon>Pleosporales</taxon>
        <taxon>Pleosporineae</taxon>
        <taxon>Cucurbitariaceae</taxon>
        <taxon>Cucurbitaria</taxon>
    </lineage>
</organism>
<dbReference type="Pfam" id="PF24883">
    <property type="entry name" value="NPHP3_N"/>
    <property type="match status" value="1"/>
</dbReference>
<feature type="region of interest" description="Disordered" evidence="2">
    <location>
        <begin position="1026"/>
        <end position="1045"/>
    </location>
</feature>
<evidence type="ECO:0000259" key="5">
    <source>
        <dbReference type="Pfam" id="PF25053"/>
    </source>
</evidence>
<evidence type="ECO:0000259" key="4">
    <source>
        <dbReference type="Pfam" id="PF24883"/>
    </source>
</evidence>
<dbReference type="Gene3D" id="3.40.50.300">
    <property type="entry name" value="P-loop containing nucleotide triphosphate hydrolases"/>
    <property type="match status" value="1"/>
</dbReference>
<dbReference type="AlphaFoldDB" id="A0A9P4LDR3"/>
<keyword evidence="3" id="KW-0732">Signal</keyword>
<evidence type="ECO:0008006" key="8">
    <source>
        <dbReference type="Google" id="ProtNLM"/>
    </source>
</evidence>
<dbReference type="Pfam" id="PF25053">
    <property type="entry name" value="DUF7791"/>
    <property type="match status" value="1"/>
</dbReference>